<dbReference type="EMBL" id="JBICZW010000010">
    <property type="protein sequence ID" value="MFG3190812.1"/>
    <property type="molecule type" value="Genomic_DNA"/>
</dbReference>
<dbReference type="Proteomes" id="UP001604282">
    <property type="component" value="Unassembled WGS sequence"/>
</dbReference>
<protein>
    <submittedName>
        <fullName evidence="1">Uncharacterized protein</fullName>
    </submittedName>
</protein>
<evidence type="ECO:0000313" key="2">
    <source>
        <dbReference type="Proteomes" id="UP001604282"/>
    </source>
</evidence>
<gene>
    <name evidence="1" type="ORF">ACGFYS_17940</name>
</gene>
<accession>A0ABW7BTG6</accession>
<proteinExistence type="predicted"/>
<sequence>MFAKTSAAAAAPVDAPPQARRRRHALLAAVLGATACLGVTAPAATAAGQRAGATHCVTVLNGVERGEGESTVRSRTCFSGPGAGERAERVAPAGATQLMLWAEHSDWGGVYDRVYGYDGPCDAAGYSFTPSTWWSNNLSSFQVMGGCNTSYLSGPRGNGSFTGQVSYVGAALNDAVTYVKVWRG</sequence>
<evidence type="ECO:0000313" key="1">
    <source>
        <dbReference type="EMBL" id="MFG3190812.1"/>
    </source>
</evidence>
<reference evidence="1 2" key="1">
    <citation type="submission" date="2024-10" db="EMBL/GenBank/DDBJ databases">
        <title>The Natural Products Discovery Center: Release of the First 8490 Sequenced Strains for Exploring Actinobacteria Biosynthetic Diversity.</title>
        <authorList>
            <person name="Kalkreuter E."/>
            <person name="Kautsar S.A."/>
            <person name="Yang D."/>
            <person name="Bader C.D."/>
            <person name="Teijaro C.N."/>
            <person name="Fluegel L."/>
            <person name="Davis C.M."/>
            <person name="Simpson J.R."/>
            <person name="Lauterbach L."/>
            <person name="Steele A.D."/>
            <person name="Gui C."/>
            <person name="Meng S."/>
            <person name="Li G."/>
            <person name="Viehrig K."/>
            <person name="Ye F."/>
            <person name="Su P."/>
            <person name="Kiefer A.F."/>
            <person name="Nichols A."/>
            <person name="Cepeda A.J."/>
            <person name="Yan W."/>
            <person name="Fan B."/>
            <person name="Jiang Y."/>
            <person name="Adhikari A."/>
            <person name="Zheng C.-J."/>
            <person name="Schuster L."/>
            <person name="Cowan T.M."/>
            <person name="Smanski M.J."/>
            <person name="Chevrette M.G."/>
            <person name="De Carvalho L.P.S."/>
            <person name="Shen B."/>
        </authorList>
    </citation>
    <scope>NUCLEOTIDE SEQUENCE [LARGE SCALE GENOMIC DNA]</scope>
    <source>
        <strain evidence="1 2">NPDC048229</strain>
    </source>
</reference>
<dbReference type="RefSeq" id="WP_392882733.1">
    <property type="nucleotide sequence ID" value="NZ_JBICZW010000010.1"/>
</dbReference>
<name>A0ABW7BTG6_9ACTN</name>
<organism evidence="1 2">
    <name type="scientific">Streptomyces omiyaensis</name>
    <dbReference type="NCBI Taxonomy" id="68247"/>
    <lineage>
        <taxon>Bacteria</taxon>
        <taxon>Bacillati</taxon>
        <taxon>Actinomycetota</taxon>
        <taxon>Actinomycetes</taxon>
        <taxon>Kitasatosporales</taxon>
        <taxon>Streptomycetaceae</taxon>
        <taxon>Streptomyces</taxon>
    </lineage>
</organism>
<keyword evidence="2" id="KW-1185">Reference proteome</keyword>
<comment type="caution">
    <text evidence="1">The sequence shown here is derived from an EMBL/GenBank/DDBJ whole genome shotgun (WGS) entry which is preliminary data.</text>
</comment>